<feature type="transmembrane region" description="Helical" evidence="1">
    <location>
        <begin position="40"/>
        <end position="61"/>
    </location>
</feature>
<reference evidence="3 4" key="1">
    <citation type="submission" date="2016-11" db="EMBL/GenBank/DDBJ databases">
        <authorList>
            <person name="Varghese N."/>
            <person name="Submissions S."/>
        </authorList>
    </citation>
    <scope>NUCLEOTIDE SEQUENCE [LARGE SCALE GENOMIC DNA]</scope>
    <source>
        <strain evidence="3 4">DSM 6368</strain>
    </source>
</reference>
<keyword evidence="1" id="KW-0812">Transmembrane</keyword>
<accession>A0ABY1J3H8</accession>
<dbReference type="InterPro" id="IPR050640">
    <property type="entry name" value="Bact_2-comp_sensor_kinase"/>
</dbReference>
<keyword evidence="3" id="KW-0808">Transferase</keyword>
<dbReference type="Proteomes" id="UP000184216">
    <property type="component" value="Unassembled WGS sequence"/>
</dbReference>
<dbReference type="Pfam" id="PF06580">
    <property type="entry name" value="His_kinase"/>
    <property type="match status" value="1"/>
</dbReference>
<keyword evidence="1" id="KW-1133">Transmembrane helix</keyword>
<evidence type="ECO:0000256" key="1">
    <source>
        <dbReference type="SAM" id="Phobius"/>
    </source>
</evidence>
<dbReference type="InterPro" id="IPR010559">
    <property type="entry name" value="Sig_transdc_His_kin_internal"/>
</dbReference>
<dbReference type="PANTHER" id="PTHR34220:SF7">
    <property type="entry name" value="SENSOR HISTIDINE KINASE YPDA"/>
    <property type="match status" value="1"/>
</dbReference>
<evidence type="ECO:0000259" key="2">
    <source>
        <dbReference type="Pfam" id="PF06580"/>
    </source>
</evidence>
<feature type="domain" description="Signal transduction histidine kinase internal region" evidence="2">
    <location>
        <begin position="163"/>
        <end position="241"/>
    </location>
</feature>
<dbReference type="PANTHER" id="PTHR34220">
    <property type="entry name" value="SENSOR HISTIDINE KINASE YPDA"/>
    <property type="match status" value="1"/>
</dbReference>
<comment type="caution">
    <text evidence="3">The sequence shown here is derived from an EMBL/GenBank/DDBJ whole genome shotgun (WGS) entry which is preliminary data.</text>
</comment>
<proteinExistence type="predicted"/>
<feature type="transmembrane region" description="Helical" evidence="1">
    <location>
        <begin position="82"/>
        <end position="106"/>
    </location>
</feature>
<name>A0ABY1J3H8_9FLAO</name>
<protein>
    <submittedName>
        <fullName evidence="3">Histidine kinase</fullName>
    </submittedName>
</protein>
<evidence type="ECO:0000313" key="4">
    <source>
        <dbReference type="Proteomes" id="UP000184216"/>
    </source>
</evidence>
<organism evidence="3 4">
    <name type="scientific">Flavobacterium pectinovorum</name>
    <dbReference type="NCBI Taxonomy" id="29533"/>
    <lineage>
        <taxon>Bacteria</taxon>
        <taxon>Pseudomonadati</taxon>
        <taxon>Bacteroidota</taxon>
        <taxon>Flavobacteriia</taxon>
        <taxon>Flavobacteriales</taxon>
        <taxon>Flavobacteriaceae</taxon>
        <taxon>Flavobacterium</taxon>
    </lineage>
</organism>
<sequence>MYLRRYKYLRLYGYIVFTVILYLILILLNSDESNLQGWKFYTLMDFIIEGLFCLIFTVVLFETGLWISQIFTKKSVSKKYNLSRFIFQLLLHIVIVSILAVVFFNIDLPQKYGYDDLLLRRVLIIGSIFSILITTGLTAEQLFFKWNESKLEAIENKKQALQSELNALKLQLDPHFLFNNLSTLTSLIEENQTTAVLYVTNLSAVYRYVLSNRNKNLVVLKTELDFITEYLFLYQIRYGSSIAIHIEENNSNLSKFIPPLTLQLLIENAIKHNSFSSTMPLIISISYEDQWIIIQNNKSAKFTKEPSEGIGLAHIYHSYKIIGNTPPVVNDLDTIFEVRIPLLNN</sequence>
<gene>
    <name evidence="3" type="ORF">SAMN05444387_2351</name>
</gene>
<dbReference type="GO" id="GO:0016301">
    <property type="term" value="F:kinase activity"/>
    <property type="evidence" value="ECO:0007669"/>
    <property type="project" value="UniProtKB-KW"/>
</dbReference>
<keyword evidence="4" id="KW-1185">Reference proteome</keyword>
<dbReference type="EMBL" id="FRBX01000003">
    <property type="protein sequence ID" value="SHM38059.1"/>
    <property type="molecule type" value="Genomic_DNA"/>
</dbReference>
<feature type="transmembrane region" description="Helical" evidence="1">
    <location>
        <begin position="12"/>
        <end position="28"/>
    </location>
</feature>
<evidence type="ECO:0000313" key="3">
    <source>
        <dbReference type="EMBL" id="SHM38059.1"/>
    </source>
</evidence>
<feature type="transmembrane region" description="Helical" evidence="1">
    <location>
        <begin position="118"/>
        <end position="139"/>
    </location>
</feature>
<keyword evidence="1" id="KW-0472">Membrane</keyword>
<keyword evidence="3" id="KW-0418">Kinase</keyword>